<evidence type="ECO:0000256" key="1">
    <source>
        <dbReference type="SAM" id="MobiDB-lite"/>
    </source>
</evidence>
<proteinExistence type="predicted"/>
<feature type="non-terminal residue" evidence="2">
    <location>
        <position position="63"/>
    </location>
</feature>
<name>A0ABW3ZA84_9HYPH</name>
<sequence>MARNAAERSATVRIPAQSPLPNEVVRDERADARPALRPVEVSPEPPAAGDAATPAKPARAKRA</sequence>
<evidence type="ECO:0000313" key="3">
    <source>
        <dbReference type="Proteomes" id="UP001597171"/>
    </source>
</evidence>
<evidence type="ECO:0000313" key="2">
    <source>
        <dbReference type="EMBL" id="MFD1333158.1"/>
    </source>
</evidence>
<feature type="compositionally biased region" description="Low complexity" evidence="1">
    <location>
        <begin position="47"/>
        <end position="57"/>
    </location>
</feature>
<gene>
    <name evidence="2" type="ORF">ACFQ4O_14230</name>
</gene>
<keyword evidence="3" id="KW-1185">Reference proteome</keyword>
<feature type="compositionally biased region" description="Basic and acidic residues" evidence="1">
    <location>
        <begin position="24"/>
        <end position="34"/>
    </location>
</feature>
<protein>
    <submittedName>
        <fullName evidence="2">Uncharacterized protein</fullName>
    </submittedName>
</protein>
<dbReference type="Proteomes" id="UP001597171">
    <property type="component" value="Unassembled WGS sequence"/>
</dbReference>
<comment type="caution">
    <text evidence="2">The sequence shown here is derived from an EMBL/GenBank/DDBJ whole genome shotgun (WGS) entry which is preliminary data.</text>
</comment>
<dbReference type="EMBL" id="JBHTMX010000175">
    <property type="protein sequence ID" value="MFD1333158.1"/>
    <property type="molecule type" value="Genomic_DNA"/>
</dbReference>
<reference evidence="3" key="1">
    <citation type="journal article" date="2019" name="Int. J. Syst. Evol. Microbiol.">
        <title>The Global Catalogue of Microorganisms (GCM) 10K type strain sequencing project: providing services to taxonomists for standard genome sequencing and annotation.</title>
        <authorList>
            <consortium name="The Broad Institute Genomics Platform"/>
            <consortium name="The Broad Institute Genome Sequencing Center for Infectious Disease"/>
            <person name="Wu L."/>
            <person name="Ma J."/>
        </authorList>
    </citation>
    <scope>NUCLEOTIDE SEQUENCE [LARGE SCALE GENOMIC DNA]</scope>
    <source>
        <strain evidence="3">CCUG 61696</strain>
    </source>
</reference>
<dbReference type="RefSeq" id="WP_378776459.1">
    <property type="nucleotide sequence ID" value="NZ_JBHTMX010000175.1"/>
</dbReference>
<accession>A0ABW3ZA84</accession>
<feature type="region of interest" description="Disordered" evidence="1">
    <location>
        <begin position="1"/>
        <end position="63"/>
    </location>
</feature>
<organism evidence="2 3">
    <name type="scientific">Methylopila musalis</name>
    <dbReference type="NCBI Taxonomy" id="1134781"/>
    <lineage>
        <taxon>Bacteria</taxon>
        <taxon>Pseudomonadati</taxon>
        <taxon>Pseudomonadota</taxon>
        <taxon>Alphaproteobacteria</taxon>
        <taxon>Hyphomicrobiales</taxon>
        <taxon>Methylopilaceae</taxon>
        <taxon>Methylopila</taxon>
    </lineage>
</organism>